<comment type="caution">
    <text evidence="8">The sequence shown here is derived from an EMBL/GenBank/DDBJ whole genome shotgun (WGS) entry which is preliminary data.</text>
</comment>
<protein>
    <submittedName>
        <fullName evidence="8">Major facilitator superfamily transporter</fullName>
    </submittedName>
</protein>
<dbReference type="InterPro" id="IPR011701">
    <property type="entry name" value="MFS"/>
</dbReference>
<evidence type="ECO:0000256" key="5">
    <source>
        <dbReference type="ARBA" id="ARBA00023136"/>
    </source>
</evidence>
<comment type="subcellular location">
    <subcellularLocation>
        <location evidence="1">Membrane</location>
        <topology evidence="1">Multi-pass membrane protein</topology>
    </subcellularLocation>
</comment>
<organism evidence="8 9">
    <name type="scientific">Trichoderma harzianum</name>
    <name type="common">Hypocrea lixii</name>
    <dbReference type="NCBI Taxonomy" id="5544"/>
    <lineage>
        <taxon>Eukaryota</taxon>
        <taxon>Fungi</taxon>
        <taxon>Dikarya</taxon>
        <taxon>Ascomycota</taxon>
        <taxon>Pezizomycotina</taxon>
        <taxon>Sordariomycetes</taxon>
        <taxon>Hypocreomycetidae</taxon>
        <taxon>Hypocreales</taxon>
        <taxon>Hypocreaceae</taxon>
        <taxon>Trichoderma</taxon>
    </lineage>
</organism>
<dbReference type="InterPro" id="IPR020846">
    <property type="entry name" value="MFS_dom"/>
</dbReference>
<dbReference type="OrthoDB" id="5296287at2759"/>
<dbReference type="PANTHER" id="PTHR23502">
    <property type="entry name" value="MAJOR FACILITATOR SUPERFAMILY"/>
    <property type="match status" value="1"/>
</dbReference>
<accession>A0A0G0AME6</accession>
<comment type="similarity">
    <text evidence="2">Belongs to the major facilitator superfamily.</text>
</comment>
<keyword evidence="3 6" id="KW-0812">Transmembrane</keyword>
<dbReference type="GO" id="GO:0016020">
    <property type="term" value="C:membrane"/>
    <property type="evidence" value="ECO:0007669"/>
    <property type="project" value="UniProtKB-SubCell"/>
</dbReference>
<keyword evidence="4 6" id="KW-1133">Transmembrane helix</keyword>
<feature type="transmembrane region" description="Helical" evidence="6">
    <location>
        <begin position="26"/>
        <end position="47"/>
    </location>
</feature>
<evidence type="ECO:0000256" key="1">
    <source>
        <dbReference type="ARBA" id="ARBA00004141"/>
    </source>
</evidence>
<dbReference type="GO" id="GO:0022857">
    <property type="term" value="F:transmembrane transporter activity"/>
    <property type="evidence" value="ECO:0007669"/>
    <property type="project" value="InterPro"/>
</dbReference>
<sequence length="339" mass="37105">MVPVWWDEPEEQDRGNPMKWPTTKKWANILTISVMSFLVPLVSSVAAPAVELVLVDFHSSSTTFPTFVLSIFVLGFAVGPLLLPPLSELYGRVIVYNVMNVLFVLFTILCVVSHNEAMLLGFQFLSGFAGVATISIGPASIADIMPREERGKAVSLWAVGTVIGPMVGPIIGGYVAEVLGWRWIFWIISIIADLVTVVALTVLRETYPPVLLERKASQLRKETGNANYRSRLAFDLGLQELVIRSMMRPSKMLLLCPIVTASCVYISVQTYLIDTFEHHSASVNGANAALRGLAGALLPLSGLDMYKVLGWGWGNSLLAFIALALVPLLWILAVYGEKI</sequence>
<dbReference type="PANTHER" id="PTHR23502:SF68">
    <property type="entry name" value="MULTIDRUG TRANSPORTER, PUTATIVE (AFU_ORTHOLOGUE AFUA_3G01120)-RELATED"/>
    <property type="match status" value="1"/>
</dbReference>
<name>A0A0G0AME6_TRIHA</name>
<evidence type="ECO:0000256" key="6">
    <source>
        <dbReference type="SAM" id="Phobius"/>
    </source>
</evidence>
<dbReference type="Gene3D" id="1.20.1720.10">
    <property type="entry name" value="Multidrug resistance protein D"/>
    <property type="match status" value="1"/>
</dbReference>
<feature type="transmembrane region" description="Helical" evidence="6">
    <location>
        <begin position="93"/>
        <end position="114"/>
    </location>
</feature>
<evidence type="ECO:0000256" key="4">
    <source>
        <dbReference type="ARBA" id="ARBA00022989"/>
    </source>
</evidence>
<feature type="transmembrane region" description="Helical" evidence="6">
    <location>
        <begin position="313"/>
        <end position="335"/>
    </location>
</feature>
<dbReference type="InterPro" id="IPR036259">
    <property type="entry name" value="MFS_trans_sf"/>
</dbReference>
<dbReference type="AlphaFoldDB" id="A0A0G0AME6"/>
<evidence type="ECO:0000256" key="2">
    <source>
        <dbReference type="ARBA" id="ARBA00008335"/>
    </source>
</evidence>
<gene>
    <name evidence="8" type="ORF">THAR02_02138</name>
</gene>
<evidence type="ECO:0000259" key="7">
    <source>
        <dbReference type="PROSITE" id="PS50850"/>
    </source>
</evidence>
<dbReference type="PROSITE" id="PS50850">
    <property type="entry name" value="MFS"/>
    <property type="match status" value="1"/>
</dbReference>
<reference evidence="9" key="1">
    <citation type="journal article" date="2015" name="Genome Announc.">
        <title>Draft whole-genome sequence of the biocontrol agent Trichoderma harzianum T6776.</title>
        <authorList>
            <person name="Baroncelli R."/>
            <person name="Piaggeschi G."/>
            <person name="Fiorini L."/>
            <person name="Bertolini E."/>
            <person name="Zapparata A."/>
            <person name="Pe M.E."/>
            <person name="Sarrocco S."/>
            <person name="Vannacci G."/>
        </authorList>
    </citation>
    <scope>NUCLEOTIDE SEQUENCE [LARGE SCALE GENOMIC DNA]</scope>
    <source>
        <strain evidence="9">T6776</strain>
    </source>
</reference>
<feature type="domain" description="Major facilitator superfamily (MFS) profile" evidence="7">
    <location>
        <begin position="28"/>
        <end position="339"/>
    </location>
</feature>
<evidence type="ECO:0000313" key="9">
    <source>
        <dbReference type="Proteomes" id="UP000034112"/>
    </source>
</evidence>
<feature type="transmembrane region" description="Helical" evidence="6">
    <location>
        <begin position="153"/>
        <end position="171"/>
    </location>
</feature>
<evidence type="ECO:0000313" key="8">
    <source>
        <dbReference type="EMBL" id="KKP05764.1"/>
    </source>
</evidence>
<feature type="transmembrane region" description="Helical" evidence="6">
    <location>
        <begin position="252"/>
        <end position="273"/>
    </location>
</feature>
<keyword evidence="5 6" id="KW-0472">Membrane</keyword>
<dbReference type="Proteomes" id="UP000034112">
    <property type="component" value="Unassembled WGS sequence"/>
</dbReference>
<dbReference type="SUPFAM" id="SSF103473">
    <property type="entry name" value="MFS general substrate transporter"/>
    <property type="match status" value="2"/>
</dbReference>
<dbReference type="OMA" id="ADIMPRE"/>
<feature type="transmembrane region" description="Helical" evidence="6">
    <location>
        <begin position="67"/>
        <end position="86"/>
    </location>
</feature>
<dbReference type="Pfam" id="PF07690">
    <property type="entry name" value="MFS_1"/>
    <property type="match status" value="1"/>
</dbReference>
<proteinExistence type="inferred from homology"/>
<feature type="transmembrane region" description="Helical" evidence="6">
    <location>
        <begin position="183"/>
        <end position="203"/>
    </location>
</feature>
<evidence type="ECO:0000256" key="3">
    <source>
        <dbReference type="ARBA" id="ARBA00022692"/>
    </source>
</evidence>
<dbReference type="EMBL" id="JOKZ01000041">
    <property type="protein sequence ID" value="KKP05764.1"/>
    <property type="molecule type" value="Genomic_DNA"/>
</dbReference>
<feature type="transmembrane region" description="Helical" evidence="6">
    <location>
        <begin position="120"/>
        <end position="141"/>
    </location>
</feature>